<gene>
    <name evidence="1" type="ORF">K488DRAFT_7399</name>
</gene>
<evidence type="ECO:0000313" key="1">
    <source>
        <dbReference type="EMBL" id="KAI0032702.1"/>
    </source>
</evidence>
<protein>
    <submittedName>
        <fullName evidence="1">Uncharacterized protein</fullName>
    </submittedName>
</protein>
<feature type="non-terminal residue" evidence="1">
    <location>
        <position position="145"/>
    </location>
</feature>
<keyword evidence="2" id="KW-1185">Reference proteome</keyword>
<feature type="non-terminal residue" evidence="1">
    <location>
        <position position="1"/>
    </location>
</feature>
<reference evidence="1" key="1">
    <citation type="submission" date="2021-02" db="EMBL/GenBank/DDBJ databases">
        <authorList>
            <consortium name="DOE Joint Genome Institute"/>
            <person name="Ahrendt S."/>
            <person name="Looney B.P."/>
            <person name="Miyauchi S."/>
            <person name="Morin E."/>
            <person name="Drula E."/>
            <person name="Courty P.E."/>
            <person name="Chicoki N."/>
            <person name="Fauchery L."/>
            <person name="Kohler A."/>
            <person name="Kuo A."/>
            <person name="Labutti K."/>
            <person name="Pangilinan J."/>
            <person name="Lipzen A."/>
            <person name="Riley R."/>
            <person name="Andreopoulos W."/>
            <person name="He G."/>
            <person name="Johnson J."/>
            <person name="Barry K.W."/>
            <person name="Grigoriev I.V."/>
            <person name="Nagy L."/>
            <person name="Hibbett D."/>
            <person name="Henrissat B."/>
            <person name="Matheny P.B."/>
            <person name="Labbe J."/>
            <person name="Martin F."/>
        </authorList>
    </citation>
    <scope>NUCLEOTIDE SEQUENCE</scope>
    <source>
        <strain evidence="1">EC-137</strain>
    </source>
</reference>
<accession>A0ACB8QM35</accession>
<dbReference type="EMBL" id="MU273538">
    <property type="protein sequence ID" value="KAI0032702.1"/>
    <property type="molecule type" value="Genomic_DNA"/>
</dbReference>
<reference evidence="1" key="2">
    <citation type="journal article" date="2022" name="New Phytol.">
        <title>Evolutionary transition to the ectomycorrhizal habit in the genomes of a hyperdiverse lineage of mushroom-forming fungi.</title>
        <authorList>
            <person name="Looney B."/>
            <person name="Miyauchi S."/>
            <person name="Morin E."/>
            <person name="Drula E."/>
            <person name="Courty P.E."/>
            <person name="Kohler A."/>
            <person name="Kuo A."/>
            <person name="LaButti K."/>
            <person name="Pangilinan J."/>
            <person name="Lipzen A."/>
            <person name="Riley R."/>
            <person name="Andreopoulos W."/>
            <person name="He G."/>
            <person name="Johnson J."/>
            <person name="Nolan M."/>
            <person name="Tritt A."/>
            <person name="Barry K.W."/>
            <person name="Grigoriev I.V."/>
            <person name="Nagy L.G."/>
            <person name="Hibbett D."/>
            <person name="Henrissat B."/>
            <person name="Matheny P.B."/>
            <person name="Labbe J."/>
            <person name="Martin F.M."/>
        </authorList>
    </citation>
    <scope>NUCLEOTIDE SEQUENCE</scope>
    <source>
        <strain evidence="1">EC-137</strain>
    </source>
</reference>
<comment type="caution">
    <text evidence="1">The sequence shown here is derived from an EMBL/GenBank/DDBJ whole genome shotgun (WGS) entry which is preliminary data.</text>
</comment>
<proteinExistence type="predicted"/>
<name>A0ACB8QM35_9AGAM</name>
<dbReference type="Proteomes" id="UP000814128">
    <property type="component" value="Unassembled WGS sequence"/>
</dbReference>
<sequence length="145" mass="16522">TAPRPFLDKTPYPNRHAPVVTPAPGKLGALLLTETPGYLLRPSSTRKSVRARRSSGKNYFETPVTNGNHWDVSDAEIEVAPVEVVKKDIPVEDYDEIEYMPPTAIERPYEPVFDMPDYKVAGKRLFEMMHSYKFDDQVDLYYAAE</sequence>
<evidence type="ECO:0000313" key="2">
    <source>
        <dbReference type="Proteomes" id="UP000814128"/>
    </source>
</evidence>
<organism evidence="1 2">
    <name type="scientific">Vararia minispora EC-137</name>
    <dbReference type="NCBI Taxonomy" id="1314806"/>
    <lineage>
        <taxon>Eukaryota</taxon>
        <taxon>Fungi</taxon>
        <taxon>Dikarya</taxon>
        <taxon>Basidiomycota</taxon>
        <taxon>Agaricomycotina</taxon>
        <taxon>Agaricomycetes</taxon>
        <taxon>Russulales</taxon>
        <taxon>Lachnocladiaceae</taxon>
        <taxon>Vararia</taxon>
    </lineage>
</organism>